<dbReference type="PRINTS" id="PR00723">
    <property type="entry name" value="SUBTILISIN"/>
</dbReference>
<dbReference type="Pfam" id="PF18962">
    <property type="entry name" value="Por_Secre_tail"/>
    <property type="match status" value="1"/>
</dbReference>
<sequence length="647" mass="68243">MKKRIILLGAVMAAGVAVTNAQTREELALIVEKTNVSELGRMAKESEIRFKSEKREALLFAKKNNIPVIIENKDGSMSELMKIVNGNPIYYTNSNTAAAKSTRANHLHQGGSLGLSLAGENMTANVWDGGGVNIGHQEFGGRVTIGDNATQNSNTMNNRHATHVSGTIGAAGVKATAKGMAPRVTIKTYDWNNDLSEISTAASQGLLISNHSYGYRPDLVEDWNFGAYITESAKVDEILFNAPYYVICKAAGNSGSSGYNASALGGSSTAFDNLSDTATSKNAVVVANAQDASIDSNGKLTSVSINSSSSQGPTDDLRIKPDITGNGTSVYSCTASSQIAYESMTGTSMASPNVTGTLILVNQHFKNVTGSYMLGAALKGLALHTADDAGAAGPDVNFGWGLLNAKTMAETINNRNTIALISDKSLAGGAKETVYINSDGVTPIKASISWYDRAGAIQTSASHLNSTTKRLVNDLDLRIVSSSNASTYYPWTLTSRSANAKQDNNSDNFERVDAGVLPAGQYAVTITHKGTLTGGSQNYTLIVTGKANPVAAVLKSSEIKNSLIEATAANLMSVYPNPAKNEINVRLKAKGDQSLMLNVFDASGKQVLTQKAAEGVNKIDISRIPAGAYILSVDGGKEKLTHKFIKQ</sequence>
<evidence type="ECO:0000256" key="2">
    <source>
        <dbReference type="ARBA" id="ARBA00022670"/>
    </source>
</evidence>
<proteinExistence type="inferred from homology"/>
<dbReference type="CDD" id="cd04842">
    <property type="entry name" value="Peptidases_S8_Kp43_protease"/>
    <property type="match status" value="1"/>
</dbReference>
<keyword evidence="2 6" id="KW-0645">Protease</keyword>
<dbReference type="Gene3D" id="3.40.50.200">
    <property type="entry name" value="Peptidase S8/S53 domain"/>
    <property type="match status" value="1"/>
</dbReference>
<dbReference type="EMBL" id="JAOAMU010000002">
    <property type="protein sequence ID" value="MCT2561661.1"/>
    <property type="molecule type" value="Genomic_DNA"/>
</dbReference>
<dbReference type="InterPro" id="IPR000209">
    <property type="entry name" value="Peptidase_S8/S53_dom"/>
</dbReference>
<evidence type="ECO:0000256" key="6">
    <source>
        <dbReference type="PROSITE-ProRule" id="PRU01240"/>
    </source>
</evidence>
<feature type="active site" description="Charge relay system" evidence="6">
    <location>
        <position position="128"/>
    </location>
</feature>
<dbReference type="InterPro" id="IPR023828">
    <property type="entry name" value="Peptidase_S8_Ser-AS"/>
</dbReference>
<evidence type="ECO:0000259" key="8">
    <source>
        <dbReference type="Pfam" id="PF18962"/>
    </source>
</evidence>
<dbReference type="PANTHER" id="PTHR43806">
    <property type="entry name" value="PEPTIDASE S8"/>
    <property type="match status" value="1"/>
</dbReference>
<feature type="active site" description="Charge relay system" evidence="6">
    <location>
        <position position="160"/>
    </location>
</feature>
<dbReference type="Pfam" id="PF00082">
    <property type="entry name" value="Peptidase_S8"/>
    <property type="match status" value="1"/>
</dbReference>
<dbReference type="InterPro" id="IPR036852">
    <property type="entry name" value="Peptidase_S8/S53_dom_sf"/>
</dbReference>
<dbReference type="PROSITE" id="PS51892">
    <property type="entry name" value="SUBTILASE"/>
    <property type="match status" value="1"/>
</dbReference>
<protein>
    <submittedName>
        <fullName evidence="9">S8 family serine peptidase</fullName>
    </submittedName>
</protein>
<reference evidence="9 10" key="1">
    <citation type="submission" date="2022-09" db="EMBL/GenBank/DDBJ databases">
        <title>Chryseobacterium oleae sp.nov., isolated from the inter-root soil of Pyrola calliantha H. Andr. in Tibet.</title>
        <authorList>
            <person name="Li Z."/>
        </authorList>
    </citation>
    <scope>NUCLEOTIDE SEQUENCE [LARGE SCALE GENOMIC DNA]</scope>
    <source>
        <strain evidence="10">pc1-10</strain>
    </source>
</reference>
<dbReference type="SUPFAM" id="SSF52743">
    <property type="entry name" value="Subtilisin-like"/>
    <property type="match status" value="1"/>
</dbReference>
<dbReference type="PROSITE" id="PS00138">
    <property type="entry name" value="SUBTILASE_SER"/>
    <property type="match status" value="1"/>
</dbReference>
<dbReference type="Proteomes" id="UP001525566">
    <property type="component" value="Unassembled WGS sequence"/>
</dbReference>
<dbReference type="PANTHER" id="PTHR43806:SF11">
    <property type="entry name" value="CEREVISIN-RELATED"/>
    <property type="match status" value="1"/>
</dbReference>
<keyword evidence="3" id="KW-0732">Signal</keyword>
<feature type="domain" description="Peptidase S8/S53" evidence="7">
    <location>
        <begin position="146"/>
        <end position="401"/>
    </location>
</feature>
<dbReference type="InterPro" id="IPR015500">
    <property type="entry name" value="Peptidase_S8_subtilisin-rel"/>
</dbReference>
<evidence type="ECO:0000256" key="3">
    <source>
        <dbReference type="ARBA" id="ARBA00022729"/>
    </source>
</evidence>
<evidence type="ECO:0000313" key="9">
    <source>
        <dbReference type="EMBL" id="MCT2561661.1"/>
    </source>
</evidence>
<evidence type="ECO:0000256" key="4">
    <source>
        <dbReference type="ARBA" id="ARBA00022801"/>
    </source>
</evidence>
<evidence type="ECO:0000313" key="10">
    <source>
        <dbReference type="Proteomes" id="UP001525566"/>
    </source>
</evidence>
<dbReference type="InterPro" id="IPR034058">
    <property type="entry name" value="TagA/B/C/D_pept_dom"/>
</dbReference>
<keyword evidence="10" id="KW-1185">Reference proteome</keyword>
<dbReference type="NCBIfam" id="TIGR04183">
    <property type="entry name" value="Por_Secre_tail"/>
    <property type="match status" value="1"/>
</dbReference>
<gene>
    <name evidence="9" type="ORF">N0B48_07190</name>
</gene>
<accession>A0ABT2IS54</accession>
<dbReference type="Gene3D" id="2.60.120.380">
    <property type="match status" value="1"/>
</dbReference>
<feature type="active site" description="Charge relay system" evidence="6">
    <location>
        <position position="348"/>
    </location>
</feature>
<keyword evidence="4 6" id="KW-0378">Hydrolase</keyword>
<dbReference type="InterPro" id="IPR008979">
    <property type="entry name" value="Galactose-bd-like_sf"/>
</dbReference>
<comment type="caution">
    <text evidence="9">The sequence shown here is derived from an EMBL/GenBank/DDBJ whole genome shotgun (WGS) entry which is preliminary data.</text>
</comment>
<dbReference type="InterPro" id="IPR050131">
    <property type="entry name" value="Peptidase_S8_subtilisin-like"/>
</dbReference>
<evidence type="ECO:0000256" key="1">
    <source>
        <dbReference type="ARBA" id="ARBA00011073"/>
    </source>
</evidence>
<dbReference type="RefSeq" id="WP_259837868.1">
    <property type="nucleotide sequence ID" value="NZ_JAOAMU010000002.1"/>
</dbReference>
<evidence type="ECO:0000259" key="7">
    <source>
        <dbReference type="Pfam" id="PF00082"/>
    </source>
</evidence>
<evidence type="ECO:0000256" key="5">
    <source>
        <dbReference type="ARBA" id="ARBA00022825"/>
    </source>
</evidence>
<keyword evidence="5 6" id="KW-0720">Serine protease</keyword>
<name>A0ABT2IS54_9FLAO</name>
<dbReference type="SUPFAM" id="SSF49785">
    <property type="entry name" value="Galactose-binding domain-like"/>
    <property type="match status" value="1"/>
</dbReference>
<organism evidence="9 10">
    <name type="scientific">Chryseobacterium herbae</name>
    <dbReference type="NCBI Taxonomy" id="2976476"/>
    <lineage>
        <taxon>Bacteria</taxon>
        <taxon>Pseudomonadati</taxon>
        <taxon>Bacteroidota</taxon>
        <taxon>Flavobacteriia</taxon>
        <taxon>Flavobacteriales</taxon>
        <taxon>Weeksellaceae</taxon>
        <taxon>Chryseobacterium group</taxon>
        <taxon>Chryseobacterium</taxon>
    </lineage>
</organism>
<feature type="domain" description="Secretion system C-terminal sorting" evidence="8">
    <location>
        <begin position="574"/>
        <end position="645"/>
    </location>
</feature>
<dbReference type="InterPro" id="IPR026444">
    <property type="entry name" value="Secre_tail"/>
</dbReference>
<comment type="similarity">
    <text evidence="1 6">Belongs to the peptidase S8 family.</text>
</comment>